<accession>C8VUE9</accession>
<keyword evidence="3" id="KW-1185">Reference proteome</keyword>
<dbReference type="Pfam" id="PF00583">
    <property type="entry name" value="Acetyltransf_1"/>
    <property type="match status" value="1"/>
</dbReference>
<feature type="domain" description="N-acetyltransferase" evidence="1">
    <location>
        <begin position="78"/>
        <end position="237"/>
    </location>
</feature>
<dbReference type="PROSITE" id="PS51186">
    <property type="entry name" value="GNAT"/>
    <property type="match status" value="1"/>
</dbReference>
<proteinExistence type="predicted"/>
<dbReference type="PANTHER" id="PTHR43305:SF1">
    <property type="entry name" value="FAMILY N-ACETYLTRANSFERASE, PUTATIVE (AFU_ORTHOLOGUE AFUA_2G01380)-RELATED"/>
    <property type="match status" value="1"/>
</dbReference>
<evidence type="ECO:0000313" key="2">
    <source>
        <dbReference type="EMBL" id="CBF88424.1"/>
    </source>
</evidence>
<reference evidence="3" key="1">
    <citation type="journal article" date="2005" name="Nature">
        <title>Sequencing of Aspergillus nidulans and comparative analysis with A. fumigatus and A. oryzae.</title>
        <authorList>
            <person name="Galagan J.E."/>
            <person name="Calvo S.E."/>
            <person name="Cuomo C."/>
            <person name="Ma L.J."/>
            <person name="Wortman J.R."/>
            <person name="Batzoglou S."/>
            <person name="Lee S.I."/>
            <person name="Basturkmen M."/>
            <person name="Spevak C.C."/>
            <person name="Clutterbuck J."/>
            <person name="Kapitonov V."/>
            <person name="Jurka J."/>
            <person name="Scazzocchio C."/>
            <person name="Farman M."/>
            <person name="Butler J."/>
            <person name="Purcell S."/>
            <person name="Harris S."/>
            <person name="Braus G.H."/>
            <person name="Draht O."/>
            <person name="Busch S."/>
            <person name="D'Enfert C."/>
            <person name="Bouchier C."/>
            <person name="Goldman G.H."/>
            <person name="Bell-Pedersen D."/>
            <person name="Griffiths-Jones S."/>
            <person name="Doonan J.H."/>
            <person name="Yu J."/>
            <person name="Vienken K."/>
            <person name="Pain A."/>
            <person name="Freitag M."/>
            <person name="Selker E.U."/>
            <person name="Archer D.B."/>
            <person name="Penalva M.A."/>
            <person name="Oakley B.R."/>
            <person name="Momany M."/>
            <person name="Tanaka T."/>
            <person name="Kumagai T."/>
            <person name="Asai K."/>
            <person name="Machida M."/>
            <person name="Nierman W.C."/>
            <person name="Denning D.W."/>
            <person name="Caddick M."/>
            <person name="Hynes M."/>
            <person name="Paoletti M."/>
            <person name="Fischer R."/>
            <person name="Miller B."/>
            <person name="Dyer P."/>
            <person name="Sachs M.S."/>
            <person name="Osmani S.A."/>
            <person name="Birren B.W."/>
        </authorList>
    </citation>
    <scope>NUCLEOTIDE SEQUENCE [LARGE SCALE GENOMIC DNA]</scope>
    <source>
        <strain evidence="3">FGSC A4 / ATCC 38163 / CBS 112.46 / NRRL 194 / M139</strain>
    </source>
</reference>
<dbReference type="SUPFAM" id="SSF55729">
    <property type="entry name" value="Acyl-CoA N-acyltransferases (Nat)"/>
    <property type="match status" value="1"/>
</dbReference>
<evidence type="ECO:0000259" key="1">
    <source>
        <dbReference type="PROSITE" id="PS51186"/>
    </source>
</evidence>
<gene>
    <name evidence="2" type="ORF">ANIA_00969</name>
</gene>
<dbReference type="STRING" id="227321.Q5BER1"/>
<dbReference type="EMBL" id="BN001308">
    <property type="protein sequence ID" value="CBF88424.1"/>
    <property type="molecule type" value="Genomic_DNA"/>
</dbReference>
<dbReference type="InterPro" id="IPR016181">
    <property type="entry name" value="Acyl_CoA_acyltransferase"/>
</dbReference>
<dbReference type="KEGG" id="ani:ANIA_00969"/>
<dbReference type="InterPro" id="IPR000182">
    <property type="entry name" value="GNAT_dom"/>
</dbReference>
<dbReference type="OMA" id="GCCALRP"/>
<dbReference type="CDD" id="cd04301">
    <property type="entry name" value="NAT_SF"/>
    <property type="match status" value="1"/>
</dbReference>
<dbReference type="Gene3D" id="3.40.630.30">
    <property type="match status" value="1"/>
</dbReference>
<dbReference type="OrthoDB" id="41532at2759"/>
<dbReference type="Proteomes" id="UP000000560">
    <property type="component" value="Chromosome VIII"/>
</dbReference>
<dbReference type="HOGENOM" id="CLU_013985_11_0_1"/>
<dbReference type="InterPro" id="IPR052777">
    <property type="entry name" value="Acetyltransferase_Enz"/>
</dbReference>
<protein>
    <submittedName>
        <fullName evidence="2">GNAT family N-acetyltransferase, putative (AFU_orthologue AFUA_2G01380)</fullName>
    </submittedName>
</protein>
<name>Q5BER1_EMENI</name>
<dbReference type="RefSeq" id="XP_658573.1">
    <property type="nucleotide sequence ID" value="XM_653481.1"/>
</dbReference>
<accession>Q5BER1</accession>
<dbReference type="AlphaFoldDB" id="Q5BER1"/>
<sequence>MGKSGRQTRSLFGGILSINHFMQNREHVGKRLMTTSRVQAQVGLVHFIASTWKSLRYGLGLFSHLCDNYRAIYTMDNTKFRIVSAQTAEDIATARDLFTAYVAWLNIDLGFQDFQSELDFLPGKYGAPYGDLLLAYSIENKPLGCVAVRPLDDSKQLCEMKRLYVSPEARGMGLGKALVAAIVQRAKDLGYKEMRLDTLPSRMQGAIVLYTRVGFVETPPYYETPMNETVFLALDLTR</sequence>
<dbReference type="GeneID" id="2876744"/>
<dbReference type="InParanoid" id="Q5BER1"/>
<evidence type="ECO:0000313" key="3">
    <source>
        <dbReference type="Proteomes" id="UP000000560"/>
    </source>
</evidence>
<reference evidence="3" key="2">
    <citation type="journal article" date="2009" name="Fungal Genet. Biol.">
        <title>The 2008 update of the Aspergillus nidulans genome annotation: a community effort.</title>
        <authorList>
            <person name="Wortman J.R."/>
            <person name="Gilsenan J.M."/>
            <person name="Joardar V."/>
            <person name="Deegan J."/>
            <person name="Clutterbuck J."/>
            <person name="Andersen M.R."/>
            <person name="Archer D."/>
            <person name="Bencina M."/>
            <person name="Braus G."/>
            <person name="Coutinho P."/>
            <person name="von Dohren H."/>
            <person name="Doonan J."/>
            <person name="Driessen A.J."/>
            <person name="Durek P."/>
            <person name="Espeso E."/>
            <person name="Fekete E."/>
            <person name="Flipphi M."/>
            <person name="Estrada C.G."/>
            <person name="Geysens S."/>
            <person name="Goldman G."/>
            <person name="de Groot P.W."/>
            <person name="Hansen K."/>
            <person name="Harris S.D."/>
            <person name="Heinekamp T."/>
            <person name="Helmstaedt K."/>
            <person name="Henrissat B."/>
            <person name="Hofmann G."/>
            <person name="Homan T."/>
            <person name="Horio T."/>
            <person name="Horiuchi H."/>
            <person name="James S."/>
            <person name="Jones M."/>
            <person name="Karaffa L."/>
            <person name="Karanyi Z."/>
            <person name="Kato M."/>
            <person name="Keller N."/>
            <person name="Kelly D.E."/>
            <person name="Kiel J.A."/>
            <person name="Kim J.M."/>
            <person name="van der Klei I.J."/>
            <person name="Klis F.M."/>
            <person name="Kovalchuk A."/>
            <person name="Krasevec N."/>
            <person name="Kubicek C.P."/>
            <person name="Liu B."/>
            <person name="Maccabe A."/>
            <person name="Meyer V."/>
            <person name="Mirabito P."/>
            <person name="Miskei M."/>
            <person name="Mos M."/>
            <person name="Mullins J."/>
            <person name="Nelson D.R."/>
            <person name="Nielsen J."/>
            <person name="Oakley B.R."/>
            <person name="Osmani S.A."/>
            <person name="Pakula T."/>
            <person name="Paszewski A."/>
            <person name="Paulsen I."/>
            <person name="Pilsyk S."/>
            <person name="Pocsi I."/>
            <person name="Punt P.J."/>
            <person name="Ram A.F."/>
            <person name="Ren Q."/>
            <person name="Robellet X."/>
            <person name="Robson G."/>
            <person name="Seiboth B."/>
            <person name="van Solingen P."/>
            <person name="Specht T."/>
            <person name="Sun J."/>
            <person name="Taheri-Talesh N."/>
            <person name="Takeshita N."/>
            <person name="Ussery D."/>
            <person name="vanKuyk P.A."/>
            <person name="Visser H."/>
            <person name="van de Vondervoort P.J."/>
            <person name="de Vries R.P."/>
            <person name="Walton J."/>
            <person name="Xiang X."/>
            <person name="Xiong Y."/>
            <person name="Zeng A.P."/>
            <person name="Brandt B.W."/>
            <person name="Cornell M.J."/>
            <person name="van den Hondel C.A."/>
            <person name="Visser J."/>
            <person name="Oliver S.G."/>
            <person name="Turner G."/>
        </authorList>
    </citation>
    <scope>GENOME REANNOTATION</scope>
    <source>
        <strain evidence="3">FGSC A4 / ATCC 38163 / CBS 112.46 / NRRL 194 / M139</strain>
    </source>
</reference>
<dbReference type="eggNOG" id="KOG3139">
    <property type="taxonomic scope" value="Eukaryota"/>
</dbReference>
<dbReference type="PANTHER" id="PTHR43305">
    <property type="entry name" value="FAMILY N-ACETYLTRANSFERASE, PUTATIVE (AFU_ORTHOLOGUE AFUA_2G01380)-RELATED"/>
    <property type="match status" value="1"/>
</dbReference>
<dbReference type="GO" id="GO:0016747">
    <property type="term" value="F:acyltransferase activity, transferring groups other than amino-acyl groups"/>
    <property type="evidence" value="ECO:0007669"/>
    <property type="project" value="InterPro"/>
</dbReference>
<organism evidence="2 3">
    <name type="scientific">Emericella nidulans (strain FGSC A4 / ATCC 38163 / CBS 112.46 / NRRL 194 / M139)</name>
    <name type="common">Aspergillus nidulans</name>
    <dbReference type="NCBI Taxonomy" id="227321"/>
    <lineage>
        <taxon>Eukaryota</taxon>
        <taxon>Fungi</taxon>
        <taxon>Dikarya</taxon>
        <taxon>Ascomycota</taxon>
        <taxon>Pezizomycotina</taxon>
        <taxon>Eurotiomycetes</taxon>
        <taxon>Eurotiomycetidae</taxon>
        <taxon>Eurotiales</taxon>
        <taxon>Aspergillaceae</taxon>
        <taxon>Aspergillus</taxon>
        <taxon>Aspergillus subgen. Nidulantes</taxon>
    </lineage>
</organism>